<dbReference type="CDD" id="cd01414">
    <property type="entry name" value="SAICAR_synt_Sc"/>
    <property type="match status" value="1"/>
</dbReference>
<evidence type="ECO:0000256" key="9">
    <source>
        <dbReference type="ARBA" id="ARBA00030409"/>
    </source>
</evidence>
<dbReference type="InterPro" id="IPR018236">
    <property type="entry name" value="SAICAR_synthetase_CS"/>
</dbReference>
<dbReference type="PANTHER" id="PTHR43700:SF1">
    <property type="entry name" value="PHOSPHORIBOSYLAMINOIMIDAZOLE-SUCCINOCARBOXAMIDE SYNTHASE"/>
    <property type="match status" value="1"/>
</dbReference>
<evidence type="ECO:0000259" key="12">
    <source>
        <dbReference type="Pfam" id="PF01259"/>
    </source>
</evidence>
<dbReference type="RefSeq" id="WP_138789711.1">
    <property type="nucleotide sequence ID" value="NZ_JBHTGQ010000020.1"/>
</dbReference>
<reference evidence="14" key="1">
    <citation type="journal article" date="2019" name="Int. J. Syst. Evol. Microbiol.">
        <title>The Global Catalogue of Microorganisms (GCM) 10K type strain sequencing project: providing services to taxonomists for standard genome sequencing and annotation.</title>
        <authorList>
            <consortium name="The Broad Institute Genomics Platform"/>
            <consortium name="The Broad Institute Genome Sequencing Center for Infectious Disease"/>
            <person name="Wu L."/>
            <person name="Ma J."/>
        </authorList>
    </citation>
    <scope>NUCLEOTIDE SEQUENCE [LARGE SCALE GENOMIC DNA]</scope>
    <source>
        <strain evidence="14">JCM 18657</strain>
    </source>
</reference>
<dbReference type="NCBIfam" id="TIGR00081">
    <property type="entry name" value="purC"/>
    <property type="match status" value="1"/>
</dbReference>
<proteinExistence type="inferred from homology"/>
<evidence type="ECO:0000313" key="14">
    <source>
        <dbReference type="Proteomes" id="UP001596528"/>
    </source>
</evidence>
<keyword evidence="6 11" id="KW-0547">Nucleotide-binding</keyword>
<comment type="pathway">
    <text evidence="1 11">Purine metabolism; IMP biosynthesis via de novo pathway; 5-amino-1-(5-phospho-D-ribosyl)imidazole-4-carboxamide from 5-amino-1-(5-phospho-D-ribosyl)imidazole-4-carboxylate: step 1/2.</text>
</comment>
<dbReference type="InterPro" id="IPR028923">
    <property type="entry name" value="SAICAR_synt/ADE2_N"/>
</dbReference>
<dbReference type="Pfam" id="PF01259">
    <property type="entry name" value="SAICAR_synt"/>
    <property type="match status" value="1"/>
</dbReference>
<evidence type="ECO:0000256" key="5">
    <source>
        <dbReference type="ARBA" id="ARBA00022598"/>
    </source>
</evidence>
<comment type="similarity">
    <text evidence="2 11">Belongs to the SAICAR synthetase family.</text>
</comment>
<dbReference type="GO" id="GO:0004639">
    <property type="term" value="F:phosphoribosylaminoimidazolesuccinocarboxamide synthase activity"/>
    <property type="evidence" value="ECO:0007669"/>
    <property type="project" value="UniProtKB-EC"/>
</dbReference>
<gene>
    <name evidence="11" type="primary">purC</name>
    <name evidence="13" type="ORF">ACFQWB_09575</name>
</gene>
<comment type="caution">
    <text evidence="13">The sequence shown here is derived from an EMBL/GenBank/DDBJ whole genome shotgun (WGS) entry which is preliminary data.</text>
</comment>
<protein>
    <recommendedName>
        <fullName evidence="4 11">Phosphoribosylaminoimidazole-succinocarboxamide synthase</fullName>
        <ecNumber evidence="3 11">6.3.2.6</ecNumber>
    </recommendedName>
    <alternativeName>
        <fullName evidence="9 11">SAICAR synthetase</fullName>
    </alternativeName>
</protein>
<keyword evidence="8 11" id="KW-0067">ATP-binding</keyword>
<dbReference type="InterPro" id="IPR001636">
    <property type="entry name" value="SAICAR_synth"/>
</dbReference>
<dbReference type="Gene3D" id="3.30.200.20">
    <property type="entry name" value="Phosphorylase Kinase, domain 1"/>
    <property type="match status" value="1"/>
</dbReference>
<dbReference type="Proteomes" id="UP001596528">
    <property type="component" value="Unassembled WGS sequence"/>
</dbReference>
<dbReference type="Gene3D" id="3.30.470.20">
    <property type="entry name" value="ATP-grasp fold, B domain"/>
    <property type="match status" value="1"/>
</dbReference>
<comment type="catalytic activity">
    <reaction evidence="10 11">
        <text>5-amino-1-(5-phospho-D-ribosyl)imidazole-4-carboxylate + L-aspartate + ATP = (2S)-2-[5-amino-1-(5-phospho-beta-D-ribosyl)imidazole-4-carboxamido]succinate + ADP + phosphate + 2 H(+)</text>
        <dbReference type="Rhea" id="RHEA:22628"/>
        <dbReference type="ChEBI" id="CHEBI:15378"/>
        <dbReference type="ChEBI" id="CHEBI:29991"/>
        <dbReference type="ChEBI" id="CHEBI:30616"/>
        <dbReference type="ChEBI" id="CHEBI:43474"/>
        <dbReference type="ChEBI" id="CHEBI:58443"/>
        <dbReference type="ChEBI" id="CHEBI:77657"/>
        <dbReference type="ChEBI" id="CHEBI:456216"/>
        <dbReference type="EC" id="6.3.2.6"/>
    </reaction>
</comment>
<evidence type="ECO:0000256" key="10">
    <source>
        <dbReference type="ARBA" id="ARBA00048475"/>
    </source>
</evidence>
<dbReference type="SUPFAM" id="SSF56104">
    <property type="entry name" value="SAICAR synthase-like"/>
    <property type="match status" value="1"/>
</dbReference>
<evidence type="ECO:0000256" key="3">
    <source>
        <dbReference type="ARBA" id="ARBA00012217"/>
    </source>
</evidence>
<evidence type="ECO:0000256" key="6">
    <source>
        <dbReference type="ARBA" id="ARBA00022741"/>
    </source>
</evidence>
<name>A0ABW2V201_9BACL</name>
<evidence type="ECO:0000256" key="2">
    <source>
        <dbReference type="ARBA" id="ARBA00010190"/>
    </source>
</evidence>
<sequence>MSILTLGTAVGRVHAPLIYKGKVRELYDLGEHMLIVVTDRISAFDYVLRPEVPDKGNMLNLISKFWFERTAGIQDNHVVHADIDRLPAGVIAAEDRELFRDRIMVAKKAKRIDIECVVRGYITGGGWRQYRKSGEVNGVKLPEGLRKNERLPEPIFTPAAKNDVGHDEDIPFERMAELVGADTAADLREKSLRLYRYAHDHCLSQGIILADTKFEFGEIDGRIILIDEIFTPDSSRYWAQENYALDTEIESMDKEPVRTYLAGSGWDKNSEPDPLPEHVVAETTRRYRDIYTRLTGVPRG</sequence>
<dbReference type="NCBIfam" id="NF010568">
    <property type="entry name" value="PRK13961.1"/>
    <property type="match status" value="1"/>
</dbReference>
<dbReference type="PANTHER" id="PTHR43700">
    <property type="entry name" value="PHOSPHORIBOSYLAMINOIMIDAZOLE-SUCCINOCARBOXAMIDE SYNTHASE"/>
    <property type="match status" value="1"/>
</dbReference>
<dbReference type="EMBL" id="JBHTGQ010000020">
    <property type="protein sequence ID" value="MFC7750177.1"/>
    <property type="molecule type" value="Genomic_DNA"/>
</dbReference>
<keyword evidence="5 11" id="KW-0436">Ligase</keyword>
<dbReference type="EC" id="6.3.2.6" evidence="3 11"/>
<evidence type="ECO:0000313" key="13">
    <source>
        <dbReference type="EMBL" id="MFC7750177.1"/>
    </source>
</evidence>
<evidence type="ECO:0000256" key="4">
    <source>
        <dbReference type="ARBA" id="ARBA00016460"/>
    </source>
</evidence>
<dbReference type="PROSITE" id="PS01058">
    <property type="entry name" value="SAICAR_SYNTHETASE_2"/>
    <property type="match status" value="1"/>
</dbReference>
<evidence type="ECO:0000256" key="8">
    <source>
        <dbReference type="ARBA" id="ARBA00022840"/>
    </source>
</evidence>
<dbReference type="HAMAP" id="MF_00137">
    <property type="entry name" value="SAICAR_synth"/>
    <property type="match status" value="1"/>
</dbReference>
<evidence type="ECO:0000256" key="11">
    <source>
        <dbReference type="HAMAP-Rule" id="MF_00137"/>
    </source>
</evidence>
<evidence type="ECO:0000256" key="7">
    <source>
        <dbReference type="ARBA" id="ARBA00022755"/>
    </source>
</evidence>
<keyword evidence="14" id="KW-1185">Reference proteome</keyword>
<evidence type="ECO:0000256" key="1">
    <source>
        <dbReference type="ARBA" id="ARBA00004672"/>
    </source>
</evidence>
<accession>A0ABW2V201</accession>
<organism evidence="13 14">
    <name type="scientific">Paenibacillus thermoaerophilus</name>
    <dbReference type="NCBI Taxonomy" id="1215385"/>
    <lineage>
        <taxon>Bacteria</taxon>
        <taxon>Bacillati</taxon>
        <taxon>Bacillota</taxon>
        <taxon>Bacilli</taxon>
        <taxon>Bacillales</taxon>
        <taxon>Paenibacillaceae</taxon>
        <taxon>Paenibacillus</taxon>
    </lineage>
</organism>
<feature type="domain" description="SAICAR synthetase/ADE2 N-terminal" evidence="12">
    <location>
        <begin position="18"/>
        <end position="270"/>
    </location>
</feature>
<keyword evidence="7 11" id="KW-0658">Purine biosynthesis</keyword>